<name>A0A061QXH4_9CHLO</name>
<feature type="non-terminal residue" evidence="2">
    <location>
        <position position="99"/>
    </location>
</feature>
<organism evidence="2">
    <name type="scientific">Tetraselmis sp. GSL018</name>
    <dbReference type="NCBI Taxonomy" id="582737"/>
    <lineage>
        <taxon>Eukaryota</taxon>
        <taxon>Viridiplantae</taxon>
        <taxon>Chlorophyta</taxon>
        <taxon>core chlorophytes</taxon>
        <taxon>Chlorodendrophyceae</taxon>
        <taxon>Chlorodendrales</taxon>
        <taxon>Chlorodendraceae</taxon>
        <taxon>Tetraselmis</taxon>
    </lineage>
</organism>
<dbReference type="AlphaFoldDB" id="A0A061QXH4"/>
<reference evidence="2" key="1">
    <citation type="submission" date="2014-05" db="EMBL/GenBank/DDBJ databases">
        <title>The transcriptome of the halophilic microalga Tetraselmis sp. GSL018 isolated from the Great Salt Lake, Utah.</title>
        <authorList>
            <person name="Jinkerson R.E."/>
            <person name="D'Adamo S."/>
            <person name="Posewitz M.C."/>
        </authorList>
    </citation>
    <scope>NUCLEOTIDE SEQUENCE</scope>
    <source>
        <strain evidence="2">GSL018</strain>
    </source>
</reference>
<protein>
    <submittedName>
        <fullName evidence="2">Uncharacterized protein</fullName>
    </submittedName>
</protein>
<evidence type="ECO:0000256" key="1">
    <source>
        <dbReference type="SAM" id="MobiDB-lite"/>
    </source>
</evidence>
<sequence>EQPKPEHAQEACGAKWRTSKARQTYWVHPGISCLRTAALSGTGGCVSSPPLRPPPPVRAPFAFGGQTGDRQKLPHTHGEEEPRPRLLPIAKESEQRNRA</sequence>
<feature type="compositionally biased region" description="Basic and acidic residues" evidence="1">
    <location>
        <begin position="69"/>
        <end position="84"/>
    </location>
</feature>
<feature type="region of interest" description="Disordered" evidence="1">
    <location>
        <begin position="42"/>
        <end position="99"/>
    </location>
</feature>
<gene>
    <name evidence="2" type="ORF">TSPGSL018_21415</name>
</gene>
<proteinExistence type="predicted"/>
<feature type="non-terminal residue" evidence="2">
    <location>
        <position position="1"/>
    </location>
</feature>
<evidence type="ECO:0000313" key="2">
    <source>
        <dbReference type="EMBL" id="JAC63125.1"/>
    </source>
</evidence>
<dbReference type="EMBL" id="GBEZ01023790">
    <property type="protein sequence ID" value="JAC63125.1"/>
    <property type="molecule type" value="Transcribed_RNA"/>
</dbReference>
<accession>A0A061QXH4</accession>